<dbReference type="Pfam" id="PF00528">
    <property type="entry name" value="BPD_transp_1"/>
    <property type="match status" value="1"/>
</dbReference>
<evidence type="ECO:0000256" key="4">
    <source>
        <dbReference type="ARBA" id="ARBA00022692"/>
    </source>
</evidence>
<feature type="transmembrane region" description="Helical" evidence="7">
    <location>
        <begin position="101"/>
        <end position="121"/>
    </location>
</feature>
<keyword evidence="6 7" id="KW-0472">Membrane</keyword>
<dbReference type="RefSeq" id="WP_051835230.1">
    <property type="nucleotide sequence ID" value="NZ_JPME01000018.1"/>
</dbReference>
<accession>A0A084JK89</accession>
<dbReference type="AlphaFoldDB" id="A0A084JK89"/>
<dbReference type="InterPro" id="IPR000515">
    <property type="entry name" value="MetI-like"/>
</dbReference>
<evidence type="ECO:0000259" key="8">
    <source>
        <dbReference type="PROSITE" id="PS50928"/>
    </source>
</evidence>
<comment type="similarity">
    <text evidence="7">Belongs to the binding-protein-dependent transport system permease family.</text>
</comment>
<dbReference type="Gene3D" id="1.10.3720.10">
    <property type="entry name" value="MetI-like"/>
    <property type="match status" value="1"/>
</dbReference>
<evidence type="ECO:0000313" key="9">
    <source>
        <dbReference type="EMBL" id="KEZ89373.1"/>
    </source>
</evidence>
<comment type="caution">
    <text evidence="9">The sequence shown here is derived from an EMBL/GenBank/DDBJ whole genome shotgun (WGS) entry which is preliminary data.</text>
</comment>
<evidence type="ECO:0000313" key="10">
    <source>
        <dbReference type="Proteomes" id="UP000028525"/>
    </source>
</evidence>
<evidence type="ECO:0000256" key="5">
    <source>
        <dbReference type="ARBA" id="ARBA00022989"/>
    </source>
</evidence>
<dbReference type="SUPFAM" id="SSF161098">
    <property type="entry name" value="MetI-like"/>
    <property type="match status" value="1"/>
</dbReference>
<dbReference type="SUPFAM" id="SSF160964">
    <property type="entry name" value="MalF N-terminal region-like"/>
    <property type="match status" value="1"/>
</dbReference>
<dbReference type="PANTHER" id="PTHR30193:SF37">
    <property type="entry name" value="INNER MEMBRANE ABC TRANSPORTER PERMEASE PROTEIN YCJO"/>
    <property type="match status" value="1"/>
</dbReference>
<dbReference type="InterPro" id="IPR051393">
    <property type="entry name" value="ABC_transporter_permease"/>
</dbReference>
<dbReference type="PROSITE" id="PS50928">
    <property type="entry name" value="ABC_TM1"/>
    <property type="match status" value="1"/>
</dbReference>
<dbReference type="STRING" id="29354.IO98_15480"/>
<keyword evidence="2 7" id="KW-0813">Transport</keyword>
<name>A0A084JK89_9FIRM</name>
<dbReference type="GO" id="GO:0055085">
    <property type="term" value="P:transmembrane transport"/>
    <property type="evidence" value="ECO:0007669"/>
    <property type="project" value="InterPro"/>
</dbReference>
<keyword evidence="10" id="KW-1185">Reference proteome</keyword>
<evidence type="ECO:0000256" key="6">
    <source>
        <dbReference type="ARBA" id="ARBA00023136"/>
    </source>
</evidence>
<gene>
    <name evidence="9" type="ORF">IO98_15480</name>
</gene>
<reference evidence="9 10" key="1">
    <citation type="submission" date="2014-07" db="EMBL/GenBank/DDBJ databases">
        <title>Draft genome of Clostridium celerecrescens 152B isolated from sediments associated with methane hydrate from Krishna Godavari basin.</title>
        <authorList>
            <person name="Honkalas V.S."/>
            <person name="Dabir A.P."/>
            <person name="Arora P."/>
            <person name="Dhakephalkar P.K."/>
        </authorList>
    </citation>
    <scope>NUCLEOTIDE SEQUENCE [LARGE SCALE GENOMIC DNA]</scope>
    <source>
        <strain evidence="9 10">152B</strain>
    </source>
</reference>
<evidence type="ECO:0000256" key="1">
    <source>
        <dbReference type="ARBA" id="ARBA00004651"/>
    </source>
</evidence>
<feature type="transmembrane region" description="Helical" evidence="7">
    <location>
        <begin position="12"/>
        <end position="31"/>
    </location>
</feature>
<feature type="domain" description="ABC transmembrane type-1" evidence="8">
    <location>
        <begin position="67"/>
        <end position="280"/>
    </location>
</feature>
<proteinExistence type="inferred from homology"/>
<keyword evidence="3" id="KW-1003">Cell membrane</keyword>
<comment type="subcellular location">
    <subcellularLocation>
        <location evidence="1 7">Cell membrane</location>
        <topology evidence="1 7">Multi-pass membrane protein</topology>
    </subcellularLocation>
</comment>
<feature type="transmembrane region" description="Helical" evidence="7">
    <location>
        <begin position="71"/>
        <end position="92"/>
    </location>
</feature>
<protein>
    <submittedName>
        <fullName evidence="9">Lactose ABC transporter permease</fullName>
    </submittedName>
</protein>
<dbReference type="CDD" id="cd06261">
    <property type="entry name" value="TM_PBP2"/>
    <property type="match status" value="1"/>
</dbReference>
<feature type="transmembrane region" description="Helical" evidence="7">
    <location>
        <begin position="259"/>
        <end position="279"/>
    </location>
</feature>
<evidence type="ECO:0000256" key="3">
    <source>
        <dbReference type="ARBA" id="ARBA00022475"/>
    </source>
</evidence>
<organism evidence="9 10">
    <name type="scientific">Lacrimispora celerecrescens</name>
    <dbReference type="NCBI Taxonomy" id="29354"/>
    <lineage>
        <taxon>Bacteria</taxon>
        <taxon>Bacillati</taxon>
        <taxon>Bacillota</taxon>
        <taxon>Clostridia</taxon>
        <taxon>Lachnospirales</taxon>
        <taxon>Lachnospiraceae</taxon>
        <taxon>Lacrimispora</taxon>
    </lineage>
</organism>
<dbReference type="PANTHER" id="PTHR30193">
    <property type="entry name" value="ABC TRANSPORTER PERMEASE PROTEIN"/>
    <property type="match status" value="1"/>
</dbReference>
<keyword evidence="5 7" id="KW-1133">Transmembrane helix</keyword>
<dbReference type="EMBL" id="JPME01000018">
    <property type="protein sequence ID" value="KEZ89373.1"/>
    <property type="molecule type" value="Genomic_DNA"/>
</dbReference>
<sequence>MKSIITKRNAPYFFLAPMIILFLAFMAYPIADSFRLSFFNFEGGTYTLVGLNNYAVMLKDPIFWKSLSNTVIYLIVQVPVMVILSLILGVLVEQDFLKFRACYRIGVFLPSITALVAYAMVFKLLLNTDYGIINYVLRAAGFRGVDWLNTVWGARFSIIMGITWRWTGYNTIIMIAGIKGIPTELYESADIDGASFWQKVMGITIPMVKPIMLFVSITSTIGTLQLFDESFILTQGGPDNATITIGHYLYNTGFAFFKFGYAAALSYALLIIIGVLSVIQFKMTKGGEN</sequence>
<dbReference type="OrthoDB" id="9774308at2"/>
<dbReference type="InterPro" id="IPR035906">
    <property type="entry name" value="MetI-like_sf"/>
</dbReference>
<dbReference type="GO" id="GO:0005886">
    <property type="term" value="C:plasma membrane"/>
    <property type="evidence" value="ECO:0007669"/>
    <property type="project" value="UniProtKB-SubCell"/>
</dbReference>
<evidence type="ECO:0000256" key="2">
    <source>
        <dbReference type="ARBA" id="ARBA00022448"/>
    </source>
</evidence>
<evidence type="ECO:0000256" key="7">
    <source>
        <dbReference type="RuleBase" id="RU363032"/>
    </source>
</evidence>
<keyword evidence="4 7" id="KW-0812">Transmembrane</keyword>
<dbReference type="Proteomes" id="UP000028525">
    <property type="component" value="Unassembled WGS sequence"/>
</dbReference>